<evidence type="ECO:0000256" key="2">
    <source>
        <dbReference type="SAM" id="MobiDB-lite"/>
    </source>
</evidence>
<keyword evidence="1" id="KW-0653">Protein transport</keyword>
<keyword evidence="1" id="KW-0813">Transport</keyword>
<name>A0AAD5VEG2_9APHY</name>
<feature type="compositionally biased region" description="Basic and acidic residues" evidence="2">
    <location>
        <begin position="325"/>
        <end position="339"/>
    </location>
</feature>
<comment type="subunit">
    <text evidence="1">Component of the TIM23 complex.</text>
</comment>
<dbReference type="Pfam" id="PF03031">
    <property type="entry name" value="NIF"/>
    <property type="match status" value="1"/>
</dbReference>
<dbReference type="InterPro" id="IPR050365">
    <property type="entry name" value="TIM50"/>
</dbReference>
<feature type="region of interest" description="Disordered" evidence="2">
    <location>
        <begin position="229"/>
        <end position="280"/>
    </location>
</feature>
<dbReference type="SMART" id="SM00577">
    <property type="entry name" value="CPDc"/>
    <property type="match status" value="1"/>
</dbReference>
<feature type="compositionally biased region" description="Low complexity" evidence="2">
    <location>
        <begin position="260"/>
        <end position="273"/>
    </location>
</feature>
<feature type="compositionally biased region" description="Polar residues" evidence="2">
    <location>
        <begin position="343"/>
        <end position="361"/>
    </location>
</feature>
<dbReference type="InterPro" id="IPR004274">
    <property type="entry name" value="FCP1_dom"/>
</dbReference>
<dbReference type="PANTHER" id="PTHR12210">
    <property type="entry name" value="DULLARD PROTEIN PHOSPHATASE"/>
    <property type="match status" value="1"/>
</dbReference>
<dbReference type="Proteomes" id="UP001212997">
    <property type="component" value="Unassembled WGS sequence"/>
</dbReference>
<evidence type="ECO:0000313" key="4">
    <source>
        <dbReference type="EMBL" id="KAJ3490116.1"/>
    </source>
</evidence>
<comment type="caution">
    <text evidence="4">The sequence shown here is derived from an EMBL/GenBank/DDBJ whole genome shotgun (WGS) entry which is preliminary data.</text>
</comment>
<feature type="domain" description="FCP1 homology" evidence="3">
    <location>
        <begin position="106"/>
        <end position="315"/>
    </location>
</feature>
<dbReference type="InterPro" id="IPR036412">
    <property type="entry name" value="HAD-like_sf"/>
</dbReference>
<keyword evidence="1" id="KW-0496">Mitochondrion</keyword>
<evidence type="ECO:0000259" key="3">
    <source>
        <dbReference type="SMART" id="SM00577"/>
    </source>
</evidence>
<evidence type="ECO:0000256" key="1">
    <source>
        <dbReference type="RuleBase" id="RU365079"/>
    </source>
</evidence>
<proteinExistence type="inferred from homology"/>
<organism evidence="4 5">
    <name type="scientific">Meripilus lineatus</name>
    <dbReference type="NCBI Taxonomy" id="2056292"/>
    <lineage>
        <taxon>Eukaryota</taxon>
        <taxon>Fungi</taxon>
        <taxon>Dikarya</taxon>
        <taxon>Basidiomycota</taxon>
        <taxon>Agaricomycotina</taxon>
        <taxon>Agaricomycetes</taxon>
        <taxon>Polyporales</taxon>
        <taxon>Meripilaceae</taxon>
        <taxon>Meripilus</taxon>
    </lineage>
</organism>
<gene>
    <name evidence="4" type="ORF">NLI96_g1660</name>
</gene>
<protein>
    <recommendedName>
        <fullName evidence="1">Mitochondrial import inner membrane translocase subunit TIM50</fullName>
    </recommendedName>
</protein>
<feature type="compositionally biased region" description="Polar residues" evidence="2">
    <location>
        <begin position="32"/>
        <end position="46"/>
    </location>
</feature>
<dbReference type="GO" id="GO:0015031">
    <property type="term" value="P:protein transport"/>
    <property type="evidence" value="ECO:0007669"/>
    <property type="project" value="UniProtKB-KW"/>
</dbReference>
<feature type="compositionally biased region" description="Basic residues" evidence="2">
    <location>
        <begin position="367"/>
        <end position="378"/>
    </location>
</feature>
<comment type="subcellular location">
    <subcellularLocation>
        <location evidence="1">Mitochondrion inner membrane</location>
        <topology evidence="1">Single-pass membrane protein</topology>
    </subcellularLocation>
</comment>
<feature type="region of interest" description="Disordered" evidence="2">
    <location>
        <begin position="325"/>
        <end position="384"/>
    </location>
</feature>
<feature type="region of interest" description="Disordered" evidence="2">
    <location>
        <begin position="121"/>
        <end position="146"/>
    </location>
</feature>
<keyword evidence="5" id="KW-1185">Reference proteome</keyword>
<feature type="region of interest" description="Disordered" evidence="2">
    <location>
        <begin position="1"/>
        <end position="87"/>
    </location>
</feature>
<dbReference type="InterPro" id="IPR023214">
    <property type="entry name" value="HAD_sf"/>
</dbReference>
<dbReference type="AlphaFoldDB" id="A0AAD5VEG2"/>
<evidence type="ECO:0000313" key="5">
    <source>
        <dbReference type="Proteomes" id="UP001212997"/>
    </source>
</evidence>
<feature type="compositionally biased region" description="Basic residues" evidence="2">
    <location>
        <begin position="122"/>
        <end position="131"/>
    </location>
</feature>
<keyword evidence="1" id="KW-0809">Transit peptide</keyword>
<dbReference type="SUPFAM" id="SSF56784">
    <property type="entry name" value="HAD-like"/>
    <property type="match status" value="1"/>
</dbReference>
<comment type="function">
    <text evidence="1">Essential component of the TIM23 complex, a complex that mediates the translocation of transit peptide-containing proteins across the mitochondrial inner membrane.</text>
</comment>
<sequence length="553" mass="60558">MAHSASPRSPSRSPRRNGDLRLESEGDPAPPSSQLSVHTSATNSSPVLGAARSLPSEPPRAPRRMRNYMPHDDRPVTPPPVQTPTPDYIELASQAPSQLCGEPSSSRKLLILDLNGTLLHRAAPHGPRKDKRTNQGKPLPRLRPVHARPYMPSFRNFLFAPQTKKWLDAMIWSSAQPYSVEDMVDKTFGKSKSALVAIWARDTLGLTNEQYNRKVQTFKDLSKPWAELPSLSTLGHPKRPRTPSSSSSTPPGSPRPSSPPSSLRSSSPGSMSRTETPQGHSAMTTLLLDDSPRKAELQPYNHICLPEYSGELRAKDLVVLQMEKERGRNEPEESLHGLREQSPVVSTTGDILSVEEGTNPSLEGANKKRKRKNKKRRNQQLDDHEIHPYDETLIAVIGVLDEVKVQTNVAAWIREGGLWAASASTPELDQPNEGTRGPSPSFVPDTILPEDGNTTDGSDLSVDGTRATGKRLRKRNSPNGGVEDKPLAGNDAISSAVSPIADKTSVPGGEEQSTGSPPSIMWFDDPSTFQYWISRGKRALEELGIVLEHGIER</sequence>
<dbReference type="EMBL" id="JANAWD010000033">
    <property type="protein sequence ID" value="KAJ3490116.1"/>
    <property type="molecule type" value="Genomic_DNA"/>
</dbReference>
<accession>A0AAD5VEG2</accession>
<reference evidence="4" key="1">
    <citation type="submission" date="2022-07" db="EMBL/GenBank/DDBJ databases">
        <title>Genome Sequence of Physisporinus lineatus.</title>
        <authorList>
            <person name="Buettner E."/>
        </authorList>
    </citation>
    <scope>NUCLEOTIDE SEQUENCE</scope>
    <source>
        <strain evidence="4">VT162</strain>
    </source>
</reference>
<dbReference type="Gene3D" id="3.40.50.1000">
    <property type="entry name" value="HAD superfamily/HAD-like"/>
    <property type="match status" value="1"/>
</dbReference>
<dbReference type="GO" id="GO:0005744">
    <property type="term" value="C:TIM23 mitochondrial import inner membrane translocase complex"/>
    <property type="evidence" value="ECO:0007669"/>
    <property type="project" value="UniProtKB-UniRule"/>
</dbReference>
<feature type="compositionally biased region" description="Low complexity" evidence="2">
    <location>
        <begin position="1"/>
        <end position="12"/>
    </location>
</feature>
<keyword evidence="1" id="KW-0811">Translocation</keyword>
<feature type="region of interest" description="Disordered" evidence="2">
    <location>
        <begin position="423"/>
        <end position="522"/>
    </location>
</feature>
<comment type="similarity">
    <text evidence="1">Belongs to the TIM50 family.</text>
</comment>